<keyword evidence="2" id="KW-0732">Signal</keyword>
<evidence type="ECO:0000256" key="1">
    <source>
        <dbReference type="SAM" id="Coils"/>
    </source>
</evidence>
<sequence>MKISVSFTLWLLLGSVSTSENVEIQPASPPDVYVELRELKASLAQLKADMTTDQAELKAEVDRQKTEVDRLKQQLQGN</sequence>
<feature type="chain" id="PRO_5025537096" evidence="2">
    <location>
        <begin position="19"/>
        <end position="78"/>
    </location>
</feature>
<comment type="caution">
    <text evidence="3">The sequence shown here is derived from an EMBL/GenBank/DDBJ whole genome shotgun (WGS) entry which is preliminary data.</text>
</comment>
<keyword evidence="4" id="KW-1185">Reference proteome</keyword>
<evidence type="ECO:0000256" key="2">
    <source>
        <dbReference type="SAM" id="SignalP"/>
    </source>
</evidence>
<organism evidence="3 4">
    <name type="scientific">Perca fluviatilis</name>
    <name type="common">European perch</name>
    <dbReference type="NCBI Taxonomy" id="8168"/>
    <lineage>
        <taxon>Eukaryota</taxon>
        <taxon>Metazoa</taxon>
        <taxon>Chordata</taxon>
        <taxon>Craniata</taxon>
        <taxon>Vertebrata</taxon>
        <taxon>Euteleostomi</taxon>
        <taxon>Actinopterygii</taxon>
        <taxon>Neopterygii</taxon>
        <taxon>Teleostei</taxon>
        <taxon>Neoteleostei</taxon>
        <taxon>Acanthomorphata</taxon>
        <taxon>Eupercaria</taxon>
        <taxon>Perciformes</taxon>
        <taxon>Percoidei</taxon>
        <taxon>Percidae</taxon>
        <taxon>Percinae</taxon>
        <taxon>Perca</taxon>
    </lineage>
</organism>
<keyword evidence="1" id="KW-0175">Coiled coil</keyword>
<reference evidence="3 4" key="1">
    <citation type="submission" date="2019-06" db="EMBL/GenBank/DDBJ databases">
        <title>A chromosome-scale genome assembly of the European perch, Perca fluviatilis.</title>
        <authorList>
            <person name="Roques C."/>
            <person name="Zahm M."/>
            <person name="Cabau C."/>
            <person name="Klopp C."/>
            <person name="Bouchez O."/>
            <person name="Donnadieu C."/>
            <person name="Kuhl H."/>
            <person name="Gislard M."/>
            <person name="Guendouz S."/>
            <person name="Journot L."/>
            <person name="Haffray P."/>
            <person name="Bestin A."/>
            <person name="Morvezen R."/>
            <person name="Feron R."/>
            <person name="Wen M."/>
            <person name="Jouanno E."/>
            <person name="Herpin A."/>
            <person name="Schartl M."/>
            <person name="Postlethwait J."/>
            <person name="Schaerlinger B."/>
            <person name="Chardard D."/>
            <person name="Lecocq T."/>
            <person name="Poncet C."/>
            <person name="Jaffrelo L."/>
            <person name="Lampietro C."/>
            <person name="Guiguen Y."/>
        </authorList>
    </citation>
    <scope>NUCLEOTIDE SEQUENCE [LARGE SCALE GENOMIC DNA]</scope>
    <source>
        <tissue evidence="3">Blood</tissue>
    </source>
</reference>
<feature type="coiled-coil region" evidence="1">
    <location>
        <begin position="36"/>
        <end position="74"/>
    </location>
</feature>
<accession>A0A6A5EB20</accession>
<feature type="signal peptide" evidence="2">
    <location>
        <begin position="1"/>
        <end position="18"/>
    </location>
</feature>
<protein>
    <submittedName>
        <fullName evidence="3">Uncharacterized protein</fullName>
    </submittedName>
</protein>
<gene>
    <name evidence="3" type="ORF">PFLUV_G00185260</name>
</gene>
<evidence type="ECO:0000313" key="3">
    <source>
        <dbReference type="EMBL" id="KAF1378020.1"/>
    </source>
</evidence>
<name>A0A6A5EB20_PERFL</name>
<dbReference type="Proteomes" id="UP000465112">
    <property type="component" value="Chromosome 16"/>
</dbReference>
<proteinExistence type="predicted"/>
<evidence type="ECO:0000313" key="4">
    <source>
        <dbReference type="Proteomes" id="UP000465112"/>
    </source>
</evidence>
<dbReference type="AlphaFoldDB" id="A0A6A5EB20"/>
<dbReference type="EMBL" id="VHII01000016">
    <property type="protein sequence ID" value="KAF1378020.1"/>
    <property type="molecule type" value="Genomic_DNA"/>
</dbReference>